<accession>A0AAW1RN52</accession>
<protein>
    <submittedName>
        <fullName evidence="3">Uncharacterized protein</fullName>
    </submittedName>
</protein>
<dbReference type="PANTHER" id="PTHR13037">
    <property type="entry name" value="FORMIN"/>
    <property type="match status" value="1"/>
</dbReference>
<comment type="caution">
    <text evidence="3">The sequence shown here is derived from an EMBL/GenBank/DDBJ whole genome shotgun (WGS) entry which is preliminary data.</text>
</comment>
<feature type="compositionally biased region" description="Pro residues" evidence="2">
    <location>
        <begin position="410"/>
        <end position="420"/>
    </location>
</feature>
<feature type="compositionally biased region" description="Pro residues" evidence="2">
    <location>
        <begin position="36"/>
        <end position="46"/>
    </location>
</feature>
<evidence type="ECO:0000256" key="2">
    <source>
        <dbReference type="SAM" id="MobiDB-lite"/>
    </source>
</evidence>
<evidence type="ECO:0000256" key="1">
    <source>
        <dbReference type="ARBA" id="ARBA00022581"/>
    </source>
</evidence>
<feature type="compositionally biased region" description="Pro residues" evidence="2">
    <location>
        <begin position="430"/>
        <end position="447"/>
    </location>
</feature>
<reference evidence="3 4" key="1">
    <citation type="journal article" date="2024" name="Nat. Commun.">
        <title>Phylogenomics reveals the evolutionary origins of lichenization in chlorophyte algae.</title>
        <authorList>
            <person name="Puginier C."/>
            <person name="Libourel C."/>
            <person name="Otte J."/>
            <person name="Skaloud P."/>
            <person name="Haon M."/>
            <person name="Grisel S."/>
            <person name="Petersen M."/>
            <person name="Berrin J.G."/>
            <person name="Delaux P.M."/>
            <person name="Dal Grande F."/>
            <person name="Keller J."/>
        </authorList>
    </citation>
    <scope>NUCLEOTIDE SEQUENCE [LARGE SCALE GENOMIC DNA]</scope>
    <source>
        <strain evidence="3 4">SAG 245.80</strain>
    </source>
</reference>
<dbReference type="EMBL" id="JALJOU010000029">
    <property type="protein sequence ID" value="KAK9835133.1"/>
    <property type="molecule type" value="Genomic_DNA"/>
</dbReference>
<organism evidence="3 4">
    <name type="scientific">Elliptochloris bilobata</name>
    <dbReference type="NCBI Taxonomy" id="381761"/>
    <lineage>
        <taxon>Eukaryota</taxon>
        <taxon>Viridiplantae</taxon>
        <taxon>Chlorophyta</taxon>
        <taxon>core chlorophytes</taxon>
        <taxon>Trebouxiophyceae</taxon>
        <taxon>Trebouxiophyceae incertae sedis</taxon>
        <taxon>Elliptochloris clade</taxon>
        <taxon>Elliptochloris</taxon>
    </lineage>
</organism>
<dbReference type="AlphaFoldDB" id="A0AAW1RN52"/>
<dbReference type="PANTHER" id="PTHR13037:SF24">
    <property type="entry name" value="POLYCOMB PROTEIN PCL-RELATED"/>
    <property type="match status" value="1"/>
</dbReference>
<gene>
    <name evidence="3" type="ORF">WJX81_000288</name>
</gene>
<feature type="compositionally biased region" description="Pro residues" evidence="2">
    <location>
        <begin position="85"/>
        <end position="94"/>
    </location>
</feature>
<feature type="compositionally biased region" description="Gly residues" evidence="2">
    <location>
        <begin position="1"/>
        <end position="10"/>
    </location>
</feature>
<feature type="compositionally biased region" description="Low complexity" evidence="2">
    <location>
        <begin position="23"/>
        <end position="35"/>
    </location>
</feature>
<dbReference type="Proteomes" id="UP001445335">
    <property type="component" value="Unassembled WGS sequence"/>
</dbReference>
<feature type="region of interest" description="Disordered" evidence="2">
    <location>
        <begin position="651"/>
        <end position="732"/>
    </location>
</feature>
<feature type="region of interest" description="Disordered" evidence="2">
    <location>
        <begin position="777"/>
        <end position="809"/>
    </location>
</feature>
<feature type="region of interest" description="Disordered" evidence="2">
    <location>
        <begin position="1"/>
        <end position="117"/>
    </location>
</feature>
<feature type="region of interest" description="Disordered" evidence="2">
    <location>
        <begin position="407"/>
        <end position="453"/>
    </location>
</feature>
<name>A0AAW1RN52_9CHLO</name>
<proteinExistence type="predicted"/>
<keyword evidence="4" id="KW-1185">Reference proteome</keyword>
<feature type="region of interest" description="Disordered" evidence="2">
    <location>
        <begin position="962"/>
        <end position="1002"/>
    </location>
</feature>
<evidence type="ECO:0000313" key="4">
    <source>
        <dbReference type="Proteomes" id="UP001445335"/>
    </source>
</evidence>
<evidence type="ECO:0000313" key="3">
    <source>
        <dbReference type="EMBL" id="KAK9835133.1"/>
    </source>
</evidence>
<keyword evidence="1" id="KW-0945">Host-virus interaction</keyword>
<sequence length="1002" mass="98153">MALAGLGGAMPPGAAEPSKQTLQQQLAAAASAAQQVPPPAPPPGPSAPSANVASDAFDAARLGLNGLPPRGSAGLAPVQGTAFRPPTPVNPGPALPGGAAQQTHGLFKPQDPAGSVNGRNTMQQFLYKPGNAAVLGGGPGAVPGARGVSPSNAAPPEFSNFAENALAAMSRVSSGSGAGMPAPQPPVQQKMQYGGQIIGQPPQLQQINRGNPPMPLHPAVVPNRGMLNQHQQHGLGGGLGAGGLSGSPLTNGLQGQVSGAQFTNLLYGGAGGGMGGALGGAGGPMNPNLGPNLGMGLGGQYAGARGNVGSGLNAWPGAPRPALPAGGGFGSVGGYNAHLAQAAQAQQRLMAATRANQVAAQAQVHAQAQAQHNLSLQNLAAVSGYTQQQLQGITPAQLQGLLSSLQLAAPPQPRPPPPFPHFVNSGDLAPPTPRPFAPPPPQRPSPIPSLQQQQAAQMYAAQAAQAQAQAQQAARGVINAGGAAALLGAPGRTPAYDTNTATRQQLLAHLNASGAVATLGAGSTRQSFIELGGQLARTGISVELAVNSGLLGGASAADVRSVTEGFKQESSHIRGEHDAQLAQEAANQARAQQAQSNAHHMQLLRNAQIQAAVAAAAQDAQAPAPAPSPGVQLGGQTSFGQLFEWPSALSAPPASEAVGQPGQAPYTSAPLALPPGSQWDPQVQRPASLGLGAFPGTSAAPASLPPGPFSRPSSTLGGEDAPPSVFAPAGGGGGSGGGLLGCGPSAGGYSSGLGAAPPSAGSAASLDGLGTVMRARSPWTNAEDTRRAAAMGSRPGSGLGSTPRSGMGGGFLEAGRMGAFGGGLSTGLSGQLSRQLSSSDGLGAWDLGGAGACQRLGQAGSKFGSQGSEGAEVPASVRAHWEGAGLLAPSRTSRASSVGLAPGGPSAAGAALKAQSLDGGLSYLGGVGAAPQPPAAPAAQAAADPSADAFNAASYSFFDSAPTSGGEVLEELEPGKSSIDADITREAAVEPEEEANASPAWA</sequence>